<proteinExistence type="predicted"/>
<dbReference type="EMBL" id="AGCK01000188">
    <property type="protein sequence ID" value="EHM48166.1"/>
    <property type="molecule type" value="Genomic_DNA"/>
</dbReference>
<reference evidence="1 2" key="1">
    <citation type="submission" date="2011-08" db="EMBL/GenBank/DDBJ databases">
        <authorList>
            <person name="Weinstock G."/>
            <person name="Sodergren E."/>
            <person name="Clifton S."/>
            <person name="Fulton L."/>
            <person name="Fulton B."/>
            <person name="Courtney L."/>
            <person name="Fronick C."/>
            <person name="Harrison M."/>
            <person name="Strong C."/>
            <person name="Farmer C."/>
            <person name="Delahaunty K."/>
            <person name="Markovic C."/>
            <person name="Hall O."/>
            <person name="Minx P."/>
            <person name="Tomlinson C."/>
            <person name="Mitreva M."/>
            <person name="Hou S."/>
            <person name="Chen J."/>
            <person name="Wollam A."/>
            <person name="Pepin K.H."/>
            <person name="Johnson M."/>
            <person name="Bhonagiri V."/>
            <person name="Zhang X."/>
            <person name="Suruliraj S."/>
            <person name="Warren W."/>
            <person name="Chinwalla A."/>
            <person name="Mardis E.R."/>
            <person name="Wilson R.K."/>
        </authorList>
    </citation>
    <scope>NUCLEOTIDE SEQUENCE [LARGE SCALE GENOMIC DNA]</scope>
    <source>
        <strain evidence="1 2">ATCC 29863</strain>
    </source>
</reference>
<dbReference type="Proteomes" id="UP000004459">
    <property type="component" value="Unassembled WGS sequence"/>
</dbReference>
<evidence type="ECO:0000313" key="2">
    <source>
        <dbReference type="Proteomes" id="UP000004459"/>
    </source>
</evidence>
<gene>
    <name evidence="1" type="ORF">HMPREF0372_02239</name>
</gene>
<evidence type="ECO:0000313" key="1">
    <source>
        <dbReference type="EMBL" id="EHM48166.1"/>
    </source>
</evidence>
<organism evidence="1 2">
    <name type="scientific">Flavonifractor plautii ATCC 29863</name>
    <dbReference type="NCBI Taxonomy" id="411475"/>
    <lineage>
        <taxon>Bacteria</taxon>
        <taxon>Bacillati</taxon>
        <taxon>Bacillota</taxon>
        <taxon>Clostridia</taxon>
        <taxon>Eubacteriales</taxon>
        <taxon>Oscillospiraceae</taxon>
        <taxon>Flavonifractor</taxon>
    </lineage>
</organism>
<name>G9YRT7_FLAPL</name>
<dbReference type="HOGENOM" id="CLU_3182272_0_0_9"/>
<accession>G9YRT7</accession>
<sequence>MRGRSGRGRLEQNEASWHFRAPKVAKIEQKRKKTDGYLLQSFGKMV</sequence>
<protein>
    <submittedName>
        <fullName evidence="1">Uncharacterized protein</fullName>
    </submittedName>
</protein>
<dbReference type="AlphaFoldDB" id="G9YRT7"/>
<comment type="caution">
    <text evidence="1">The sequence shown here is derived from an EMBL/GenBank/DDBJ whole genome shotgun (WGS) entry which is preliminary data.</text>
</comment>